<keyword evidence="1" id="KW-0472">Membrane</keyword>
<proteinExistence type="predicted"/>
<keyword evidence="1" id="KW-0812">Transmembrane</keyword>
<gene>
    <name evidence="2" type="ORF">OIU77_029053</name>
</gene>
<name>A0ABQ9BK06_9ROSI</name>
<dbReference type="EMBL" id="JAPFFI010000008">
    <property type="protein sequence ID" value="KAJ6386014.1"/>
    <property type="molecule type" value="Genomic_DNA"/>
</dbReference>
<feature type="transmembrane region" description="Helical" evidence="1">
    <location>
        <begin position="5"/>
        <end position="28"/>
    </location>
</feature>
<protein>
    <submittedName>
        <fullName evidence="2">Uncharacterized protein</fullName>
    </submittedName>
</protein>
<sequence>MKFSIIFYCSLVNFLCMSYCILFELYSYKNTSVTGFYFAVALSCPMCWLVVQEIFLQVD</sequence>
<keyword evidence="3" id="KW-1185">Reference proteome</keyword>
<evidence type="ECO:0000256" key="1">
    <source>
        <dbReference type="SAM" id="Phobius"/>
    </source>
</evidence>
<evidence type="ECO:0000313" key="2">
    <source>
        <dbReference type="EMBL" id="KAJ6386014.1"/>
    </source>
</evidence>
<accession>A0ABQ9BK06</accession>
<comment type="caution">
    <text evidence="2">The sequence shown here is derived from an EMBL/GenBank/DDBJ whole genome shotgun (WGS) entry which is preliminary data.</text>
</comment>
<feature type="transmembrane region" description="Helical" evidence="1">
    <location>
        <begin position="34"/>
        <end position="56"/>
    </location>
</feature>
<keyword evidence="1" id="KW-1133">Transmembrane helix</keyword>
<reference evidence="2" key="2">
    <citation type="journal article" date="2023" name="Int. J. Mol. Sci.">
        <title>De Novo Assembly and Annotation of 11 Diverse Shrub Willow (Salix) Genomes Reveals Novel Gene Organization in Sex-Linked Regions.</title>
        <authorList>
            <person name="Hyden B."/>
            <person name="Feng K."/>
            <person name="Yates T.B."/>
            <person name="Jawdy S."/>
            <person name="Cereghino C."/>
            <person name="Smart L.B."/>
            <person name="Muchero W."/>
        </authorList>
    </citation>
    <scope>NUCLEOTIDE SEQUENCE</scope>
    <source>
        <tissue evidence="2">Shoot tip</tissue>
    </source>
</reference>
<organism evidence="2 3">
    <name type="scientific">Salix suchowensis</name>
    <dbReference type="NCBI Taxonomy" id="1278906"/>
    <lineage>
        <taxon>Eukaryota</taxon>
        <taxon>Viridiplantae</taxon>
        <taxon>Streptophyta</taxon>
        <taxon>Embryophyta</taxon>
        <taxon>Tracheophyta</taxon>
        <taxon>Spermatophyta</taxon>
        <taxon>Magnoliopsida</taxon>
        <taxon>eudicotyledons</taxon>
        <taxon>Gunneridae</taxon>
        <taxon>Pentapetalae</taxon>
        <taxon>rosids</taxon>
        <taxon>fabids</taxon>
        <taxon>Malpighiales</taxon>
        <taxon>Salicaceae</taxon>
        <taxon>Saliceae</taxon>
        <taxon>Salix</taxon>
    </lineage>
</organism>
<reference evidence="2" key="1">
    <citation type="submission" date="2022-10" db="EMBL/GenBank/DDBJ databases">
        <authorList>
            <person name="Hyden B.L."/>
            <person name="Feng K."/>
            <person name="Yates T."/>
            <person name="Jawdy S."/>
            <person name="Smart L.B."/>
            <person name="Muchero W."/>
        </authorList>
    </citation>
    <scope>NUCLEOTIDE SEQUENCE</scope>
    <source>
        <tissue evidence="2">Shoot tip</tissue>
    </source>
</reference>
<evidence type="ECO:0000313" key="3">
    <source>
        <dbReference type="Proteomes" id="UP001141253"/>
    </source>
</evidence>
<dbReference type="Proteomes" id="UP001141253">
    <property type="component" value="Chromosome 9"/>
</dbReference>